<proteinExistence type="predicted"/>
<evidence type="ECO:0000313" key="3">
    <source>
        <dbReference type="Proteomes" id="UP000243488"/>
    </source>
</evidence>
<keyword evidence="1" id="KW-1133">Transmembrane helix</keyword>
<protein>
    <recommendedName>
        <fullName evidence="4">Pilus assembly protein PilW</fullName>
    </recommendedName>
</protein>
<keyword evidence="3" id="KW-1185">Reference proteome</keyword>
<dbReference type="Pfam" id="PF07963">
    <property type="entry name" value="N_methyl"/>
    <property type="match status" value="1"/>
</dbReference>
<dbReference type="InterPro" id="IPR012902">
    <property type="entry name" value="N_methyl_site"/>
</dbReference>
<name>A0A1V0B0R1_9GAMM</name>
<dbReference type="STRING" id="1931241.BVH74_01530"/>
<organism evidence="2 3">
    <name type="scientific">Halopseudomonas phragmitis</name>
    <dbReference type="NCBI Taxonomy" id="1931241"/>
    <lineage>
        <taxon>Bacteria</taxon>
        <taxon>Pseudomonadati</taxon>
        <taxon>Pseudomonadota</taxon>
        <taxon>Gammaproteobacteria</taxon>
        <taxon>Pseudomonadales</taxon>
        <taxon>Pseudomonadaceae</taxon>
        <taxon>Halopseudomonas</taxon>
    </lineage>
</organism>
<feature type="transmembrane region" description="Helical" evidence="1">
    <location>
        <begin position="12"/>
        <end position="38"/>
    </location>
</feature>
<accession>A0A1V0B0R1</accession>
<reference evidence="2 3" key="1">
    <citation type="submission" date="2017-03" db="EMBL/GenBank/DDBJ databases">
        <title>Complete genome sequence of the novel DNRA strain Pseudomonas sp. S-6-2 isolated from Chinese polluted river sediment. Journal of Biotechnology.</title>
        <authorList>
            <person name="Li J."/>
            <person name="Xiang F."/>
            <person name="Wang L."/>
            <person name="Xi L."/>
            <person name="Liu J."/>
        </authorList>
    </citation>
    <scope>NUCLEOTIDE SEQUENCE [LARGE SCALE GENOMIC DNA]</scope>
    <source>
        <strain evidence="2 3">S-6-2</strain>
    </source>
</reference>
<sequence>MSRRACLSSRQSGVGLVELLVAMVLGVVLVLGVVQLFVASKQSFEVQRLSAGVQEDARFILNRLTRELRMVGMYGCLDLTRLPDEQRAWVPAQFATPIRFDGEVLSLITADPTGELFASPSVRSPQDYNARWLIASNCRDGNDFRLVEDASLDIQPGDMVIPVRLQEYRLRNYQVQSRLNGSGNFETLLGGVVSLEFSFGLAASAEDSAVSGQYVSTLASTDLARIRSVRLALRLSDNPQAPDAGRVRAQDYRMVVAIRNLVL</sequence>
<dbReference type="RefSeq" id="WP_080048384.1">
    <property type="nucleotide sequence ID" value="NZ_CP020100.1"/>
</dbReference>
<dbReference type="KEGG" id="ppha:BVH74_01530"/>
<keyword evidence="1" id="KW-0812">Transmembrane</keyword>
<dbReference type="Proteomes" id="UP000243488">
    <property type="component" value="Chromosome"/>
</dbReference>
<keyword evidence="1" id="KW-0472">Membrane</keyword>
<gene>
    <name evidence="2" type="ORF">BVH74_01530</name>
</gene>
<evidence type="ECO:0008006" key="4">
    <source>
        <dbReference type="Google" id="ProtNLM"/>
    </source>
</evidence>
<evidence type="ECO:0000256" key="1">
    <source>
        <dbReference type="SAM" id="Phobius"/>
    </source>
</evidence>
<dbReference type="AlphaFoldDB" id="A0A1V0B0R1"/>
<evidence type="ECO:0000313" key="2">
    <source>
        <dbReference type="EMBL" id="AQZ93526.1"/>
    </source>
</evidence>
<dbReference type="EMBL" id="CP020100">
    <property type="protein sequence ID" value="AQZ93526.1"/>
    <property type="molecule type" value="Genomic_DNA"/>
</dbReference>